<dbReference type="STRING" id="286727.SAMN02982917_5581"/>
<dbReference type="Proteomes" id="UP000192936">
    <property type="component" value="Unassembled WGS sequence"/>
</dbReference>
<evidence type="ECO:0000313" key="2">
    <source>
        <dbReference type="Proteomes" id="UP000192936"/>
    </source>
</evidence>
<gene>
    <name evidence="1" type="ORF">SAMN02982917_5581</name>
</gene>
<dbReference type="AlphaFoldDB" id="A0A1X7HC25"/>
<sequence length="94" mass="10423">MDNFSSFAEGSHNGLLRVPDSKWLSRREAADLLTALGLKTSPATLATWFTRRSDGPPVQHFGRFAKYQAGPLREWAVSCLSKPRRSSSESREAA</sequence>
<dbReference type="EMBL" id="FXAK01000007">
    <property type="protein sequence ID" value="SMF83610.1"/>
    <property type="molecule type" value="Genomic_DNA"/>
</dbReference>
<reference evidence="1 2" key="1">
    <citation type="submission" date="2017-04" db="EMBL/GenBank/DDBJ databases">
        <authorList>
            <person name="Afonso C.L."/>
            <person name="Miller P.J."/>
            <person name="Scott M.A."/>
            <person name="Spackman E."/>
            <person name="Goraichik I."/>
            <person name="Dimitrov K.M."/>
            <person name="Suarez D.L."/>
            <person name="Swayne D.E."/>
        </authorList>
    </citation>
    <scope>NUCLEOTIDE SEQUENCE [LARGE SCALE GENOMIC DNA]</scope>
    <source>
        <strain evidence="1 2">A2P</strain>
    </source>
</reference>
<proteinExistence type="predicted"/>
<accession>A0A1X7HC25</accession>
<protein>
    <submittedName>
        <fullName evidence="1">Uncharacterized protein</fullName>
    </submittedName>
</protein>
<organism evidence="1 2">
    <name type="scientific">Azospirillum oryzae</name>
    <dbReference type="NCBI Taxonomy" id="286727"/>
    <lineage>
        <taxon>Bacteria</taxon>
        <taxon>Pseudomonadati</taxon>
        <taxon>Pseudomonadota</taxon>
        <taxon>Alphaproteobacteria</taxon>
        <taxon>Rhodospirillales</taxon>
        <taxon>Azospirillaceae</taxon>
        <taxon>Azospirillum</taxon>
    </lineage>
</organism>
<name>A0A1X7HC25_9PROT</name>
<evidence type="ECO:0000313" key="1">
    <source>
        <dbReference type="EMBL" id="SMF83610.1"/>
    </source>
</evidence>